<dbReference type="NCBIfam" id="TIGR00188">
    <property type="entry name" value="rnpA"/>
    <property type="match status" value="1"/>
</dbReference>
<dbReference type="GO" id="GO:0001682">
    <property type="term" value="P:tRNA 5'-leader removal"/>
    <property type="evidence" value="ECO:0007669"/>
    <property type="project" value="UniProtKB-UniRule"/>
</dbReference>
<evidence type="ECO:0000256" key="6">
    <source>
        <dbReference type="ARBA" id="ARBA00022884"/>
    </source>
</evidence>
<comment type="subunit">
    <text evidence="7">Consists of a catalytic RNA component (M1 or rnpB) and a protein subunit.</text>
</comment>
<dbReference type="GO" id="GO:0004526">
    <property type="term" value="F:ribonuclease P activity"/>
    <property type="evidence" value="ECO:0007669"/>
    <property type="project" value="UniProtKB-UniRule"/>
</dbReference>
<dbReference type="GO" id="GO:0000049">
    <property type="term" value="F:tRNA binding"/>
    <property type="evidence" value="ECO:0007669"/>
    <property type="project" value="UniProtKB-UniRule"/>
</dbReference>
<dbReference type="STRING" id="1945662.B0A89_03400"/>
<sequence length="160" mass="17393">MSAALTETAEAHLPVAARSVPPRSASPALVLRRRADFLRAASARRQGTAGFLLQARCRRPDEQAPADAIRIGFTCSKKLGNAVARNRAKRRLRALAREILPRSARPGWDYVLVGRPEATATRDFALLKADLLSALERVHAARMPQDSGAADPAPRRRGGR</sequence>
<dbReference type="EC" id="3.1.26.5" evidence="7 8"/>
<keyword evidence="11" id="KW-1185">Reference proteome</keyword>
<accession>A0A1W6CVB9</accession>
<evidence type="ECO:0000313" key="10">
    <source>
        <dbReference type="EMBL" id="ARJ68818.1"/>
    </source>
</evidence>
<reference evidence="10 11" key="1">
    <citation type="submission" date="2017-03" db="EMBL/GenBank/DDBJ databases">
        <title>Genome sequence of Paracoccus contaminans isolated from a water microcosm.</title>
        <authorList>
            <person name="Aurass P."/>
            <person name="Karste S."/>
            <person name="Trost E."/>
            <person name="Glaeser S.P."/>
            <person name="Kaempfer P."/>
            <person name="Flieger A."/>
        </authorList>
    </citation>
    <scope>NUCLEOTIDE SEQUENCE [LARGE SCALE GENOMIC DNA]</scope>
    <source>
        <strain evidence="11">RKI 16-01929T\LMG 29738T\CCM 8701T\CIP 111112T</strain>
    </source>
</reference>
<dbReference type="KEGG" id="pcon:B0A89_03400"/>
<evidence type="ECO:0000256" key="4">
    <source>
        <dbReference type="ARBA" id="ARBA00022759"/>
    </source>
</evidence>
<dbReference type="EMBL" id="CP020612">
    <property type="protein sequence ID" value="ARJ68818.1"/>
    <property type="molecule type" value="Genomic_DNA"/>
</dbReference>
<name>A0A1W6CVB9_9RHOB</name>
<dbReference type="RefSeq" id="WP_085376925.1">
    <property type="nucleotide sequence ID" value="NZ_CP020612.1"/>
</dbReference>
<dbReference type="Pfam" id="PF00825">
    <property type="entry name" value="Ribonuclease_P"/>
    <property type="match status" value="1"/>
</dbReference>
<dbReference type="Proteomes" id="UP000193017">
    <property type="component" value="Chromosome"/>
</dbReference>
<dbReference type="GO" id="GO:0042781">
    <property type="term" value="F:3'-tRNA processing endoribonuclease activity"/>
    <property type="evidence" value="ECO:0007669"/>
    <property type="project" value="TreeGrafter"/>
</dbReference>
<evidence type="ECO:0000256" key="8">
    <source>
        <dbReference type="NCBIfam" id="TIGR00188"/>
    </source>
</evidence>
<gene>
    <name evidence="7" type="primary">rnpA</name>
    <name evidence="10" type="ORF">B0A89_03400</name>
</gene>
<dbReference type="Gene3D" id="3.30.230.10">
    <property type="match status" value="1"/>
</dbReference>
<keyword evidence="3 7" id="KW-0540">Nuclease</keyword>
<dbReference type="InterPro" id="IPR020539">
    <property type="entry name" value="RNase_P_CS"/>
</dbReference>
<keyword evidence="2 7" id="KW-0819">tRNA processing</keyword>
<keyword evidence="4 7" id="KW-0255">Endonuclease</keyword>
<evidence type="ECO:0000256" key="3">
    <source>
        <dbReference type="ARBA" id="ARBA00022722"/>
    </source>
</evidence>
<proteinExistence type="inferred from homology"/>
<keyword evidence="5 7" id="KW-0378">Hydrolase</keyword>
<comment type="function">
    <text evidence="1 7">RNaseP catalyzes the removal of the 5'-leader sequence from pre-tRNA to produce the mature 5'-terminus. It can also cleave other RNA substrates such as 4.5S RNA. The protein component plays an auxiliary but essential role in vivo by binding to the 5'-leader sequence and broadening the substrate specificity of the ribozyme.</text>
</comment>
<dbReference type="PROSITE" id="PS00648">
    <property type="entry name" value="RIBONUCLEASE_P"/>
    <property type="match status" value="1"/>
</dbReference>
<dbReference type="OrthoDB" id="9810867at2"/>
<evidence type="ECO:0000256" key="5">
    <source>
        <dbReference type="ARBA" id="ARBA00022801"/>
    </source>
</evidence>
<dbReference type="InterPro" id="IPR014721">
    <property type="entry name" value="Ribsml_uS5_D2-typ_fold_subgr"/>
</dbReference>
<dbReference type="AlphaFoldDB" id="A0A1W6CVB9"/>
<evidence type="ECO:0000256" key="9">
    <source>
        <dbReference type="SAM" id="MobiDB-lite"/>
    </source>
</evidence>
<comment type="similarity">
    <text evidence="7">Belongs to the RnpA family.</text>
</comment>
<dbReference type="HAMAP" id="MF_00227">
    <property type="entry name" value="RNase_P"/>
    <property type="match status" value="1"/>
</dbReference>
<dbReference type="PANTHER" id="PTHR33992:SF1">
    <property type="entry name" value="RIBONUCLEASE P PROTEIN COMPONENT"/>
    <property type="match status" value="1"/>
</dbReference>
<evidence type="ECO:0000256" key="1">
    <source>
        <dbReference type="ARBA" id="ARBA00002663"/>
    </source>
</evidence>
<protein>
    <recommendedName>
        <fullName evidence="7 8">Ribonuclease P protein component</fullName>
        <shortName evidence="7">RNase P protein</shortName>
        <shortName evidence="7">RNaseP protein</shortName>
        <ecNumber evidence="7 8">3.1.26.5</ecNumber>
    </recommendedName>
    <alternativeName>
        <fullName evidence="7">Protein C5</fullName>
    </alternativeName>
</protein>
<dbReference type="InterPro" id="IPR000100">
    <property type="entry name" value="RNase_P"/>
</dbReference>
<dbReference type="InterPro" id="IPR020568">
    <property type="entry name" value="Ribosomal_Su5_D2-typ_SF"/>
</dbReference>
<dbReference type="PANTHER" id="PTHR33992">
    <property type="entry name" value="RIBONUCLEASE P PROTEIN COMPONENT"/>
    <property type="match status" value="1"/>
</dbReference>
<evidence type="ECO:0000313" key="11">
    <source>
        <dbReference type="Proteomes" id="UP000193017"/>
    </source>
</evidence>
<dbReference type="SUPFAM" id="SSF54211">
    <property type="entry name" value="Ribosomal protein S5 domain 2-like"/>
    <property type="match status" value="1"/>
</dbReference>
<comment type="catalytic activity">
    <reaction evidence="7">
        <text>Endonucleolytic cleavage of RNA, removing 5'-extranucleotides from tRNA precursor.</text>
        <dbReference type="EC" id="3.1.26.5"/>
    </reaction>
</comment>
<keyword evidence="6 7" id="KW-0694">RNA-binding</keyword>
<evidence type="ECO:0000256" key="7">
    <source>
        <dbReference type="HAMAP-Rule" id="MF_00227"/>
    </source>
</evidence>
<evidence type="ECO:0000256" key="2">
    <source>
        <dbReference type="ARBA" id="ARBA00022694"/>
    </source>
</evidence>
<dbReference type="GO" id="GO:0030677">
    <property type="term" value="C:ribonuclease P complex"/>
    <property type="evidence" value="ECO:0007669"/>
    <property type="project" value="TreeGrafter"/>
</dbReference>
<organism evidence="10 11">
    <name type="scientific">Paracoccus contaminans</name>
    <dbReference type="NCBI Taxonomy" id="1945662"/>
    <lineage>
        <taxon>Bacteria</taxon>
        <taxon>Pseudomonadati</taxon>
        <taxon>Pseudomonadota</taxon>
        <taxon>Alphaproteobacteria</taxon>
        <taxon>Rhodobacterales</taxon>
        <taxon>Paracoccaceae</taxon>
        <taxon>Paracoccus</taxon>
    </lineage>
</organism>
<feature type="region of interest" description="Disordered" evidence="9">
    <location>
        <begin position="141"/>
        <end position="160"/>
    </location>
</feature>